<dbReference type="EMBL" id="BKCJ010009407">
    <property type="protein sequence ID" value="GEU86817.1"/>
    <property type="molecule type" value="Genomic_DNA"/>
</dbReference>
<dbReference type="AlphaFoldDB" id="A0A6L2NMG5"/>
<proteinExistence type="predicted"/>
<comment type="caution">
    <text evidence="2">The sequence shown here is derived from an EMBL/GenBank/DDBJ whole genome shotgun (WGS) entry which is preliminary data.</text>
</comment>
<dbReference type="PANTHER" id="PTHR33067:SF9">
    <property type="entry name" value="RNA-DIRECTED DNA POLYMERASE"/>
    <property type="match status" value="1"/>
</dbReference>
<dbReference type="Gene3D" id="2.40.70.10">
    <property type="entry name" value="Acid Proteases"/>
    <property type="match status" value="1"/>
</dbReference>
<reference evidence="2" key="1">
    <citation type="journal article" date="2019" name="Sci. Rep.">
        <title>Draft genome of Tanacetum cinerariifolium, the natural source of mosquito coil.</title>
        <authorList>
            <person name="Yamashiro T."/>
            <person name="Shiraishi A."/>
            <person name="Satake H."/>
            <person name="Nakayama K."/>
        </authorList>
    </citation>
    <scope>NUCLEOTIDE SEQUENCE</scope>
</reference>
<accession>A0A6L2NMG5</accession>
<feature type="coiled-coil region" evidence="1">
    <location>
        <begin position="120"/>
        <end position="151"/>
    </location>
</feature>
<keyword evidence="1" id="KW-0175">Coiled coil</keyword>
<evidence type="ECO:0008006" key="3">
    <source>
        <dbReference type="Google" id="ProtNLM"/>
    </source>
</evidence>
<gene>
    <name evidence="2" type="ORF">Tci_058795</name>
</gene>
<evidence type="ECO:0000256" key="1">
    <source>
        <dbReference type="SAM" id="Coils"/>
    </source>
</evidence>
<name>A0A6L2NMG5_TANCI</name>
<sequence>MNSTKYCSLAGNKFTRHIPIAKLTYAVNQQTSVVTTAKTAILKEFQATPPFASVKAVDEICVTCGGAHPYYQCLAVDVNTFLELRDNIQGYVSAAAVNYNQGNFGYRPPVVPLSELEKIKKMNEINMKAMQTQINNVKNELRNEIKNLIQASMSNQTYEPKNMMASFFQMITASTSGSRPLPSNIIANPKGELKSITTRSGIVIDGPFIPMHHPIINPEEDERVEETLTDQDLAEYTIMVPPPLIQKPKPPSQRNFICLPELISTQMTLELANRAICTLAGIARDVVVLVGKFTFPVDFVIVDYESDPRVPLILGRPFLRTAHALTDVHREEMILYLSVTSHLSGNPTFSSHTNLTSLEVKDDIFDPEGDIILDSTKDLPPLYNINPLSGSTTCSSPNHLLEEFVDELAFITFPLRSDDLPFDIEFDLKEIEYLLNHDPIMEMDYILEDLIDESNLADLNDNLVDTMPEISSDFLPSLEYDLFFFEDFSKVDALPSTNNEDKVFNLDILIYENLFEVITHAILDKNVNKIAISHASLILEDFDPPLYELPFYKKVPRSKKLLSFSSKNEEKVFKPGILTSKGVHSSLL</sequence>
<dbReference type="CDD" id="cd00303">
    <property type="entry name" value="retropepsin_like"/>
    <property type="match status" value="1"/>
</dbReference>
<protein>
    <recommendedName>
        <fullName evidence="3">Reverse transcriptase domain-containing protein</fullName>
    </recommendedName>
</protein>
<organism evidence="2">
    <name type="scientific">Tanacetum cinerariifolium</name>
    <name type="common">Dalmatian daisy</name>
    <name type="synonym">Chrysanthemum cinerariifolium</name>
    <dbReference type="NCBI Taxonomy" id="118510"/>
    <lineage>
        <taxon>Eukaryota</taxon>
        <taxon>Viridiplantae</taxon>
        <taxon>Streptophyta</taxon>
        <taxon>Embryophyta</taxon>
        <taxon>Tracheophyta</taxon>
        <taxon>Spermatophyta</taxon>
        <taxon>Magnoliopsida</taxon>
        <taxon>eudicotyledons</taxon>
        <taxon>Gunneridae</taxon>
        <taxon>Pentapetalae</taxon>
        <taxon>asterids</taxon>
        <taxon>campanulids</taxon>
        <taxon>Asterales</taxon>
        <taxon>Asteraceae</taxon>
        <taxon>Asteroideae</taxon>
        <taxon>Anthemideae</taxon>
        <taxon>Anthemidinae</taxon>
        <taxon>Tanacetum</taxon>
    </lineage>
</organism>
<evidence type="ECO:0000313" key="2">
    <source>
        <dbReference type="EMBL" id="GEU86817.1"/>
    </source>
</evidence>
<dbReference type="InterPro" id="IPR021109">
    <property type="entry name" value="Peptidase_aspartic_dom_sf"/>
</dbReference>
<dbReference type="PANTHER" id="PTHR33067">
    <property type="entry name" value="RNA-DIRECTED DNA POLYMERASE-RELATED"/>
    <property type="match status" value="1"/>
</dbReference>